<dbReference type="InterPro" id="IPR052894">
    <property type="entry name" value="AsmA-related"/>
</dbReference>
<keyword evidence="2" id="KW-0812">Transmembrane</keyword>
<dbReference type="GO" id="GO:0090313">
    <property type="term" value="P:regulation of protein targeting to membrane"/>
    <property type="evidence" value="ECO:0007669"/>
    <property type="project" value="TreeGrafter"/>
</dbReference>
<evidence type="ECO:0000259" key="3">
    <source>
        <dbReference type="Pfam" id="PF05170"/>
    </source>
</evidence>
<gene>
    <name evidence="4" type="ORF">GAK35_02896</name>
</gene>
<dbReference type="AlphaFoldDB" id="A0A7V8FV86"/>
<reference evidence="5" key="1">
    <citation type="journal article" date="2020" name="MBio">
        <title>Horizontal gene transfer to a defensive symbiont with a reduced genome amongst a multipartite beetle microbiome.</title>
        <authorList>
            <person name="Waterworth S.C."/>
            <person name="Florez L.V."/>
            <person name="Rees E.R."/>
            <person name="Hertweck C."/>
            <person name="Kaltenpoth M."/>
            <person name="Kwan J.C."/>
        </authorList>
    </citation>
    <scope>NUCLEOTIDE SEQUENCE [LARGE SCALE GENOMIC DNA]</scope>
</reference>
<dbReference type="EMBL" id="WNDX01000094">
    <property type="protein sequence ID" value="KAF1042099.1"/>
    <property type="molecule type" value="Genomic_DNA"/>
</dbReference>
<evidence type="ECO:0000313" key="4">
    <source>
        <dbReference type="EMBL" id="KAF1042099.1"/>
    </source>
</evidence>
<dbReference type="Pfam" id="PF05170">
    <property type="entry name" value="AsmA"/>
    <property type="match status" value="2"/>
</dbReference>
<dbReference type="Proteomes" id="UP000462435">
    <property type="component" value="Unassembled WGS sequence"/>
</dbReference>
<evidence type="ECO:0000313" key="5">
    <source>
        <dbReference type="Proteomes" id="UP000462435"/>
    </source>
</evidence>
<feature type="region of interest" description="Disordered" evidence="1">
    <location>
        <begin position="353"/>
        <end position="380"/>
    </location>
</feature>
<dbReference type="InterPro" id="IPR007844">
    <property type="entry name" value="AsmA"/>
</dbReference>
<accession>A0A7V8FV86</accession>
<protein>
    <recommendedName>
        <fullName evidence="3">AsmA domain-containing protein</fullName>
    </recommendedName>
</protein>
<dbReference type="PANTHER" id="PTHR30441">
    <property type="entry name" value="DUF748 DOMAIN-CONTAINING PROTEIN"/>
    <property type="match status" value="1"/>
</dbReference>
<name>A0A7V8FV86_9BURK</name>
<dbReference type="PANTHER" id="PTHR30441:SF9">
    <property type="entry name" value="ASMA FAMILY PROTEIN YHJG"/>
    <property type="match status" value="1"/>
</dbReference>
<feature type="domain" description="AsmA" evidence="3">
    <location>
        <begin position="8"/>
        <end position="174"/>
    </location>
</feature>
<keyword evidence="2" id="KW-1133">Transmembrane helix</keyword>
<organism evidence="4 5">
    <name type="scientific">Herbaspirillum frisingense</name>
    <dbReference type="NCBI Taxonomy" id="92645"/>
    <lineage>
        <taxon>Bacteria</taxon>
        <taxon>Pseudomonadati</taxon>
        <taxon>Pseudomonadota</taxon>
        <taxon>Betaproteobacteria</taxon>
        <taxon>Burkholderiales</taxon>
        <taxon>Oxalobacteraceae</taxon>
        <taxon>Herbaspirillum</taxon>
    </lineage>
</organism>
<feature type="domain" description="AsmA" evidence="3">
    <location>
        <begin position="197"/>
        <end position="556"/>
    </location>
</feature>
<evidence type="ECO:0000256" key="1">
    <source>
        <dbReference type="SAM" id="MobiDB-lite"/>
    </source>
</evidence>
<evidence type="ECO:0000256" key="2">
    <source>
        <dbReference type="SAM" id="Phobius"/>
    </source>
</evidence>
<dbReference type="GO" id="GO:0005886">
    <property type="term" value="C:plasma membrane"/>
    <property type="evidence" value="ECO:0007669"/>
    <property type="project" value="TreeGrafter"/>
</dbReference>
<comment type="caution">
    <text evidence="4">The sequence shown here is derived from an EMBL/GenBank/DDBJ whole genome shotgun (WGS) entry which is preliminary data.</text>
</comment>
<keyword evidence="2" id="KW-0472">Membrane</keyword>
<sequence length="665" mass="72415">MQYRLSLALKILAWLAALLGALVLVLVLGVALFDWNQAKPWATRQLSIFLDRSVGVGGDLQLSWATGPTGESGAMRFLPRLRLIAHDVFIGNAKWADSGDHLARAALLDMSFSPIPLLYKHWLITDMRLTRADVVMERGADKRKNWRFSQDEQPRWSFDIRRLEFDQVDVRYVDRIVDIDMGFHLVPLSRDPHGVRKNDVPDFAVAATLSGRYGKAPVQAKGQGGALLDLLNDGSLYPVRAEGEIGKVHTVIDGSFTNPHRLVRADLQLTLSGDSFADLYPSTGVPLPATRAFHIKGALAILRGDAQSTVWDWRYQRFSGTVGESDFSGDAQYLKGPPKDQLRAQVHSGLLRLSDLTPPAGRGQNRAGKKPGRILPSHELQPERWGKLDAELIVDAKRFELLPKVEWQDALAEIHLKDRVLSASPLRFDMAGGKGEGAATLDARQDRIRTRLQLAARGLQVRQLFPGLTAMHASFGKIDGDVDLSGAGNSVAEMLANSDGRIKAEVSQGSISQFILEAAGLNLADAVFAKMYRDKQVRLNCAAGEIDVRHGQADIRRFTLNTEDAAIDVNGKIDLAQEALDLDILPRNKHLRILSLRTPLYVKGSFAHPEIGARSGPLAAKAGAAAALALVAPVAAVIPLITPGQEIPDDCAPRADTGAAAKSGQ</sequence>
<proteinExistence type="predicted"/>
<feature type="transmembrane region" description="Helical" evidence="2">
    <location>
        <begin position="12"/>
        <end position="33"/>
    </location>
</feature>